<dbReference type="PROSITE" id="PS50894">
    <property type="entry name" value="HPT"/>
    <property type="match status" value="1"/>
</dbReference>
<dbReference type="PANTHER" id="PTHR45339">
    <property type="entry name" value="HYBRID SIGNAL TRANSDUCTION HISTIDINE KINASE J"/>
    <property type="match status" value="1"/>
</dbReference>
<dbReference type="SUPFAM" id="SSF55874">
    <property type="entry name" value="ATPase domain of HSP90 chaperone/DNA topoisomerase II/histidine kinase"/>
    <property type="match status" value="1"/>
</dbReference>
<keyword evidence="12" id="KW-0067">ATP-binding</keyword>
<keyword evidence="4" id="KW-0902">Two-component regulatory system</keyword>
<dbReference type="Gene3D" id="3.40.50.2300">
    <property type="match status" value="1"/>
</dbReference>
<dbReference type="InterPro" id="IPR036890">
    <property type="entry name" value="HATPase_C_sf"/>
</dbReference>
<evidence type="ECO:0000256" key="3">
    <source>
        <dbReference type="ARBA" id="ARBA00022553"/>
    </source>
</evidence>
<dbReference type="InterPro" id="IPR011006">
    <property type="entry name" value="CheY-like_superfamily"/>
</dbReference>
<evidence type="ECO:0000256" key="5">
    <source>
        <dbReference type="PROSITE-ProRule" id="PRU00110"/>
    </source>
</evidence>
<feature type="transmembrane region" description="Helical" evidence="8">
    <location>
        <begin position="189"/>
        <end position="212"/>
    </location>
</feature>
<feature type="region of interest" description="Disordered" evidence="7">
    <location>
        <begin position="618"/>
        <end position="639"/>
    </location>
</feature>
<comment type="catalytic activity">
    <reaction evidence="1">
        <text>ATP + protein L-histidine = ADP + protein N-phospho-L-histidine.</text>
        <dbReference type="EC" id="2.7.13.3"/>
    </reaction>
</comment>
<keyword evidence="12" id="KW-0547">Nucleotide-binding</keyword>
<protein>
    <recommendedName>
        <fullName evidence="2">histidine kinase</fullName>
        <ecNumber evidence="2">2.7.13.3</ecNumber>
    </recommendedName>
</protein>
<evidence type="ECO:0000256" key="7">
    <source>
        <dbReference type="SAM" id="MobiDB-lite"/>
    </source>
</evidence>
<dbReference type="PRINTS" id="PR00344">
    <property type="entry name" value="BCTRLSENSOR"/>
</dbReference>
<dbReference type="CDD" id="cd17546">
    <property type="entry name" value="REC_hyHK_CKI1_RcsC-like"/>
    <property type="match status" value="1"/>
</dbReference>
<keyword evidence="8" id="KW-1133">Transmembrane helix</keyword>
<dbReference type="InterPro" id="IPR001789">
    <property type="entry name" value="Sig_transdc_resp-reg_receiver"/>
</dbReference>
<evidence type="ECO:0000256" key="2">
    <source>
        <dbReference type="ARBA" id="ARBA00012438"/>
    </source>
</evidence>
<dbReference type="SUPFAM" id="SSF47384">
    <property type="entry name" value="Homodimeric domain of signal transducing histidine kinase"/>
    <property type="match status" value="1"/>
</dbReference>
<dbReference type="PROSITE" id="PS50110">
    <property type="entry name" value="RESPONSE_REGULATORY"/>
    <property type="match status" value="1"/>
</dbReference>
<dbReference type="CDD" id="cd00082">
    <property type="entry name" value="HisKA"/>
    <property type="match status" value="1"/>
</dbReference>
<evidence type="ECO:0000256" key="8">
    <source>
        <dbReference type="SAM" id="Phobius"/>
    </source>
</evidence>
<evidence type="ECO:0000313" key="12">
    <source>
        <dbReference type="EMBL" id="MFC3292138.1"/>
    </source>
</evidence>
<keyword evidence="3 6" id="KW-0597">Phosphoprotein</keyword>
<accession>A0ABV7LZT5</accession>
<dbReference type="InterPro" id="IPR036641">
    <property type="entry name" value="HPT_dom_sf"/>
</dbReference>
<keyword evidence="8" id="KW-0472">Membrane</keyword>
<dbReference type="Pfam" id="PF00072">
    <property type="entry name" value="Response_reg"/>
    <property type="match status" value="1"/>
</dbReference>
<dbReference type="Proteomes" id="UP001595640">
    <property type="component" value="Unassembled WGS sequence"/>
</dbReference>
<organism evidence="12 13">
    <name type="scientific">Modicisalibacter luteus</name>
    <dbReference type="NCBI Taxonomy" id="453962"/>
    <lineage>
        <taxon>Bacteria</taxon>
        <taxon>Pseudomonadati</taxon>
        <taxon>Pseudomonadota</taxon>
        <taxon>Gammaproteobacteria</taxon>
        <taxon>Oceanospirillales</taxon>
        <taxon>Halomonadaceae</taxon>
        <taxon>Modicisalibacter</taxon>
    </lineage>
</organism>
<feature type="modified residue" description="4-aspartylphosphate" evidence="6">
    <location>
        <position position="540"/>
    </location>
</feature>
<dbReference type="Gene3D" id="1.20.120.160">
    <property type="entry name" value="HPT domain"/>
    <property type="match status" value="1"/>
</dbReference>
<name>A0ABV7LZT5_9GAMM</name>
<sequence length="754" mass="83253">MKSSDTAQASGGLSMQSLLSRRFRIATFAAILFFLATLVTGGLIFQRHQAIEDRLLENLVWAAYQFDREVREFRFALLDDSKASIDDALLHHELLYSRMALFLQGDIARSISEVPGLDAPIRQAKRLVNEIDGLLVALPGDTAGLSPALVQTLLDKNQTLQLLTGDVVVGINAHVSEMRAFEHQELLKLYWVVLVLVVLVMFSGGALVKALVREGRARHEKAQLLEIQSIELNEVARRAEAASRAKSEFMAVMSHEIRTPLSGVIGMSDLLGDERLTEQGNKYLLSLRQSAAGLHTVINDILDYTKLESGALDLDDRPFNLPTFIEQVCAGYRLRQDGQNVSMLYQLDADLPSFVSGDIDRLRQVLMNLLTNAFKFTEEGFVRLSVTRDGEQHIRFEVRDTGCGISPHDQQRLFSPFTQVDASIARRHEGTGLGLAICERLITAMGGEIDMSSQPGLGSLFWFTISLPETDAVEALASTALAGTELGRHTILVVEDNSINQILTRAMLEWMGQDVVVVDNGEEALACLASSSPIDLVLLDMQMPVLDGPETARRWRSQEPAGQHLPILAMTANVMPEHREVCLQSGMDEVICKPFTREALYFLLGQYLSPCRESDETACSQTKETAPPPSLPSSEDSSGVGLLDLDIQKELRDTLDPDALKGLLTVFFARLDKRLVALRQHLENEDWQAFRRDAHSLKGAASSLGCLAIAEQARAMEQESLLAEISTLHRYMRHLAELGAATRSALLGISATRN</sequence>
<dbReference type="PROSITE" id="PS50109">
    <property type="entry name" value="HIS_KIN"/>
    <property type="match status" value="1"/>
</dbReference>
<comment type="caution">
    <text evidence="12">The sequence shown here is derived from an EMBL/GenBank/DDBJ whole genome shotgun (WGS) entry which is preliminary data.</text>
</comment>
<proteinExistence type="predicted"/>
<dbReference type="RefSeq" id="WP_229804177.1">
    <property type="nucleotide sequence ID" value="NZ_BMXD01000002.1"/>
</dbReference>
<keyword evidence="13" id="KW-1185">Reference proteome</keyword>
<reference evidence="13" key="1">
    <citation type="journal article" date="2019" name="Int. J. Syst. Evol. Microbiol.">
        <title>The Global Catalogue of Microorganisms (GCM) 10K type strain sequencing project: providing services to taxonomists for standard genome sequencing and annotation.</title>
        <authorList>
            <consortium name="The Broad Institute Genomics Platform"/>
            <consortium name="The Broad Institute Genome Sequencing Center for Infectious Disease"/>
            <person name="Wu L."/>
            <person name="Ma J."/>
        </authorList>
    </citation>
    <scope>NUCLEOTIDE SEQUENCE [LARGE SCALE GENOMIC DNA]</scope>
    <source>
        <strain evidence="13">KCTC 12847</strain>
    </source>
</reference>
<evidence type="ECO:0000313" key="13">
    <source>
        <dbReference type="Proteomes" id="UP001595640"/>
    </source>
</evidence>
<evidence type="ECO:0000259" key="9">
    <source>
        <dbReference type="PROSITE" id="PS50109"/>
    </source>
</evidence>
<feature type="domain" description="Histidine kinase" evidence="9">
    <location>
        <begin position="252"/>
        <end position="469"/>
    </location>
</feature>
<keyword evidence="8" id="KW-0812">Transmembrane</keyword>
<dbReference type="GO" id="GO:0005524">
    <property type="term" value="F:ATP binding"/>
    <property type="evidence" value="ECO:0007669"/>
    <property type="project" value="UniProtKB-KW"/>
</dbReference>
<dbReference type="SMART" id="SM00073">
    <property type="entry name" value="HPT"/>
    <property type="match status" value="1"/>
</dbReference>
<dbReference type="EMBL" id="JBHRUH010000015">
    <property type="protein sequence ID" value="MFC3292138.1"/>
    <property type="molecule type" value="Genomic_DNA"/>
</dbReference>
<evidence type="ECO:0000256" key="1">
    <source>
        <dbReference type="ARBA" id="ARBA00000085"/>
    </source>
</evidence>
<dbReference type="Gene3D" id="3.30.565.10">
    <property type="entry name" value="Histidine kinase-like ATPase, C-terminal domain"/>
    <property type="match status" value="1"/>
</dbReference>
<evidence type="ECO:0000259" key="10">
    <source>
        <dbReference type="PROSITE" id="PS50110"/>
    </source>
</evidence>
<dbReference type="Gene3D" id="1.10.287.130">
    <property type="match status" value="1"/>
</dbReference>
<dbReference type="SUPFAM" id="SSF52172">
    <property type="entry name" value="CheY-like"/>
    <property type="match status" value="1"/>
</dbReference>
<dbReference type="SMART" id="SM00448">
    <property type="entry name" value="REC"/>
    <property type="match status" value="1"/>
</dbReference>
<dbReference type="EC" id="2.7.13.3" evidence="2"/>
<dbReference type="InterPro" id="IPR004358">
    <property type="entry name" value="Sig_transdc_His_kin-like_C"/>
</dbReference>
<dbReference type="InterPro" id="IPR003594">
    <property type="entry name" value="HATPase_dom"/>
</dbReference>
<gene>
    <name evidence="12" type="ORF">ACFOEI_08650</name>
</gene>
<dbReference type="PANTHER" id="PTHR45339:SF5">
    <property type="entry name" value="HISTIDINE KINASE"/>
    <property type="match status" value="1"/>
</dbReference>
<dbReference type="Pfam" id="PF02518">
    <property type="entry name" value="HATPase_c"/>
    <property type="match status" value="1"/>
</dbReference>
<dbReference type="InterPro" id="IPR036097">
    <property type="entry name" value="HisK_dim/P_sf"/>
</dbReference>
<dbReference type="SMART" id="SM00388">
    <property type="entry name" value="HisKA"/>
    <property type="match status" value="1"/>
</dbReference>
<dbReference type="SUPFAM" id="SSF47226">
    <property type="entry name" value="Histidine-containing phosphotransfer domain, HPT domain"/>
    <property type="match status" value="1"/>
</dbReference>
<dbReference type="CDD" id="cd00088">
    <property type="entry name" value="HPT"/>
    <property type="match status" value="1"/>
</dbReference>
<dbReference type="InterPro" id="IPR005467">
    <property type="entry name" value="His_kinase_dom"/>
</dbReference>
<feature type="domain" description="HPt" evidence="11">
    <location>
        <begin position="656"/>
        <end position="742"/>
    </location>
</feature>
<evidence type="ECO:0000256" key="4">
    <source>
        <dbReference type="ARBA" id="ARBA00023012"/>
    </source>
</evidence>
<dbReference type="InterPro" id="IPR003661">
    <property type="entry name" value="HisK_dim/P_dom"/>
</dbReference>
<feature type="transmembrane region" description="Helical" evidence="8">
    <location>
        <begin position="23"/>
        <end position="45"/>
    </location>
</feature>
<dbReference type="Pfam" id="PF01627">
    <property type="entry name" value="Hpt"/>
    <property type="match status" value="1"/>
</dbReference>
<dbReference type="Pfam" id="PF00512">
    <property type="entry name" value="HisKA"/>
    <property type="match status" value="1"/>
</dbReference>
<dbReference type="InterPro" id="IPR008207">
    <property type="entry name" value="Sig_transdc_His_kin_Hpt_dom"/>
</dbReference>
<feature type="domain" description="Response regulatory" evidence="10">
    <location>
        <begin position="490"/>
        <end position="608"/>
    </location>
</feature>
<dbReference type="CDD" id="cd16922">
    <property type="entry name" value="HATPase_EvgS-ArcB-TorS-like"/>
    <property type="match status" value="1"/>
</dbReference>
<feature type="modified residue" description="Phosphohistidine" evidence="5">
    <location>
        <position position="695"/>
    </location>
</feature>
<evidence type="ECO:0000259" key="11">
    <source>
        <dbReference type="PROSITE" id="PS50894"/>
    </source>
</evidence>
<evidence type="ECO:0000256" key="6">
    <source>
        <dbReference type="PROSITE-ProRule" id="PRU00169"/>
    </source>
</evidence>
<dbReference type="SMART" id="SM00387">
    <property type="entry name" value="HATPase_c"/>
    <property type="match status" value="1"/>
</dbReference>